<comment type="caution">
    <text evidence="2">The sequence shown here is derived from an EMBL/GenBank/DDBJ whole genome shotgun (WGS) entry which is preliminary data.</text>
</comment>
<feature type="signal peptide" evidence="1">
    <location>
        <begin position="1"/>
        <end position="25"/>
    </location>
</feature>
<evidence type="ECO:0000256" key="1">
    <source>
        <dbReference type="SAM" id="SignalP"/>
    </source>
</evidence>
<feature type="chain" id="PRO_5045649461" description="SbsA Ig-like domain-containing protein" evidence="1">
    <location>
        <begin position="26"/>
        <end position="271"/>
    </location>
</feature>
<evidence type="ECO:0000313" key="3">
    <source>
        <dbReference type="Proteomes" id="UP001498469"/>
    </source>
</evidence>
<sequence length="271" mass="30225">MKIKKYLLVVPFFIFFFSITTVCFAATTYDTWTSKTAVSSNKIWSVSFTSEANSADVTDAHIYVKDSSNNVVPVTLSLSSDNETVLVQSLISYEASKTYTLYVENMKSKTGISLAKNIKMNFTISSSNTSTSKYSYGVIQNMDDENGQVIVNILGKGLVKYDYTDEWANYENNSIVMLDSSDKLFIYDSKNFKQDNLFDYKESKLKFSNITGSYDVASDVLVVLCDKSGNYVKQGVLNDLVQAVSREDVATVLIDPDTNKIKVIVIEQGGE</sequence>
<gene>
    <name evidence="2" type="ORF">SJI18_06605</name>
</gene>
<dbReference type="Proteomes" id="UP001498469">
    <property type="component" value="Unassembled WGS sequence"/>
</dbReference>
<organism evidence="2 3">
    <name type="scientific">Clostridium frigoriphilum</name>
    <dbReference type="NCBI Taxonomy" id="443253"/>
    <lineage>
        <taxon>Bacteria</taxon>
        <taxon>Bacillati</taxon>
        <taxon>Bacillota</taxon>
        <taxon>Clostridia</taxon>
        <taxon>Eubacteriales</taxon>
        <taxon>Clostridiaceae</taxon>
        <taxon>Clostridium</taxon>
    </lineage>
</organism>
<evidence type="ECO:0000313" key="2">
    <source>
        <dbReference type="EMBL" id="MEF2111979.1"/>
    </source>
</evidence>
<protein>
    <recommendedName>
        <fullName evidence="4">SbsA Ig-like domain-containing protein</fullName>
    </recommendedName>
</protein>
<dbReference type="RefSeq" id="WP_216246284.1">
    <property type="nucleotide sequence ID" value="NZ_JAZHFS010000005.1"/>
</dbReference>
<accession>A0ABU7UMC0</accession>
<name>A0ABU7UMC0_9CLOT</name>
<keyword evidence="3" id="KW-1185">Reference proteome</keyword>
<proteinExistence type="predicted"/>
<keyword evidence="1" id="KW-0732">Signal</keyword>
<evidence type="ECO:0008006" key="4">
    <source>
        <dbReference type="Google" id="ProtNLM"/>
    </source>
</evidence>
<dbReference type="EMBL" id="JAZHFS010000005">
    <property type="protein sequence ID" value="MEF2111979.1"/>
    <property type="molecule type" value="Genomic_DNA"/>
</dbReference>
<reference evidence="2 3" key="1">
    <citation type="submission" date="2023-11" db="EMBL/GenBank/DDBJ databases">
        <title>Draft genome sequence of a psychrophilic Clostridium strain from permafrost water brine.</title>
        <authorList>
            <person name="Shcherbakova V.A."/>
            <person name="Trubitsyn V.E."/>
            <person name="Zakharyuk A.G."/>
        </authorList>
    </citation>
    <scope>NUCLEOTIDE SEQUENCE [LARGE SCALE GENOMIC DNA]</scope>
    <source>
        <strain evidence="2 3">14F</strain>
    </source>
</reference>